<evidence type="ECO:0000259" key="8">
    <source>
        <dbReference type="PROSITE" id="PS50011"/>
    </source>
</evidence>
<proteinExistence type="predicted"/>
<feature type="region of interest" description="Disordered" evidence="7">
    <location>
        <begin position="306"/>
        <end position="372"/>
    </location>
</feature>
<evidence type="ECO:0000256" key="3">
    <source>
        <dbReference type="ARBA" id="ARBA00022741"/>
    </source>
</evidence>
<dbReference type="GO" id="GO:0005524">
    <property type="term" value="F:ATP binding"/>
    <property type="evidence" value="ECO:0007669"/>
    <property type="project" value="UniProtKB-UniRule"/>
</dbReference>
<feature type="compositionally biased region" description="Polar residues" evidence="7">
    <location>
        <begin position="319"/>
        <end position="355"/>
    </location>
</feature>
<dbReference type="GO" id="GO:0004674">
    <property type="term" value="F:protein serine/threonine kinase activity"/>
    <property type="evidence" value="ECO:0007669"/>
    <property type="project" value="UniProtKB-KW"/>
</dbReference>
<dbReference type="Pfam" id="PF00069">
    <property type="entry name" value="Pkinase"/>
    <property type="match status" value="2"/>
</dbReference>
<sequence>MNQNQKRDDKKKDGHKHQQKKSSEKNMSEIDEHILKRFEIKKRLGKGAYGIVWKAVDKKTKDVVAIKKIFDAFRNQTDAQRTFREIIFLQSFRNHPNIVKLHSIHRVKLADFGLARSVSSVYSGGEDGADPCLTDYVATRWYRAPEILIASKNYTKGIDMWSLGCILAEMLVGEPLFPGTSTVNQIERIMATLPRPSNEDITAVCSGYGSALIREQASHNGGGGSLATRLACTPRDASDLVQKLLVFNPAKRLSAELALNHEYVSKFHRERDEPTLPSDVLLPLRDDKQMSVDDYRNKLYSIMAKSSSSNGHAKKHFSGNKTYPQPSTMKGSKSVQEAEFSRTSTKTKLSASAEQSRTKSKPERSLKEFRSEQTVTKPLKALRPYENRSFWNEPNCQGDYFQTLPRQSPSETRVVEAKSTQQRRNSTSFSTVTIGDADYCVSRHKHGVITASALMDLRSSIR</sequence>
<name>A0A8R2R126_BOMMO</name>
<dbReference type="Gene3D" id="1.10.510.10">
    <property type="entry name" value="Transferase(Phosphotransferase) domain 1"/>
    <property type="match status" value="1"/>
</dbReference>
<dbReference type="PROSITE" id="PS50011">
    <property type="entry name" value="PROTEIN_KINASE_DOM"/>
    <property type="match status" value="1"/>
</dbReference>
<feature type="compositionally biased region" description="Basic and acidic residues" evidence="7">
    <location>
        <begin position="356"/>
        <end position="371"/>
    </location>
</feature>
<evidence type="ECO:0000256" key="6">
    <source>
        <dbReference type="PROSITE-ProRule" id="PRU10141"/>
    </source>
</evidence>
<feature type="binding site" evidence="6">
    <location>
        <position position="68"/>
    </location>
    <ligand>
        <name>ATP</name>
        <dbReference type="ChEBI" id="CHEBI:30616"/>
    </ligand>
</feature>
<keyword evidence="3 6" id="KW-0547">Nucleotide-binding</keyword>
<evidence type="ECO:0000313" key="10">
    <source>
        <dbReference type="Proteomes" id="UP000005204"/>
    </source>
</evidence>
<dbReference type="PROSITE" id="PS00107">
    <property type="entry name" value="PROTEIN_KINASE_ATP"/>
    <property type="match status" value="1"/>
</dbReference>
<protein>
    <recommendedName>
        <fullName evidence="8">Protein kinase domain-containing protein</fullName>
    </recommendedName>
</protein>
<dbReference type="InterPro" id="IPR017441">
    <property type="entry name" value="Protein_kinase_ATP_BS"/>
</dbReference>
<reference evidence="10" key="1">
    <citation type="journal article" date="2008" name="Insect Biochem. Mol. Biol.">
        <title>The genome of a lepidopteran model insect, the silkworm Bombyx mori.</title>
        <authorList>
            <consortium name="International Silkworm Genome Consortium"/>
        </authorList>
    </citation>
    <scope>NUCLEOTIDE SEQUENCE [LARGE SCALE GENOMIC DNA]</scope>
    <source>
        <strain evidence="10">p50T</strain>
    </source>
</reference>
<evidence type="ECO:0000256" key="4">
    <source>
        <dbReference type="ARBA" id="ARBA00022777"/>
    </source>
</evidence>
<dbReference type="InterPro" id="IPR011009">
    <property type="entry name" value="Kinase-like_dom_sf"/>
</dbReference>
<keyword evidence="5 6" id="KW-0067">ATP-binding</keyword>
<dbReference type="PANTHER" id="PTHR24055">
    <property type="entry name" value="MITOGEN-ACTIVATED PROTEIN KINASE"/>
    <property type="match status" value="1"/>
</dbReference>
<keyword evidence="2" id="KW-0808">Transferase</keyword>
<evidence type="ECO:0000256" key="1">
    <source>
        <dbReference type="ARBA" id="ARBA00022527"/>
    </source>
</evidence>
<feature type="region of interest" description="Disordered" evidence="7">
    <location>
        <begin position="1"/>
        <end position="28"/>
    </location>
</feature>
<accession>A0A8R2R126</accession>
<dbReference type="InterPro" id="IPR000719">
    <property type="entry name" value="Prot_kinase_dom"/>
</dbReference>
<evidence type="ECO:0000256" key="5">
    <source>
        <dbReference type="ARBA" id="ARBA00022840"/>
    </source>
</evidence>
<evidence type="ECO:0000256" key="2">
    <source>
        <dbReference type="ARBA" id="ARBA00022679"/>
    </source>
</evidence>
<evidence type="ECO:0000313" key="9">
    <source>
        <dbReference type="EnsemblMetazoa" id="XP_037873900.1"/>
    </source>
</evidence>
<dbReference type="Gene3D" id="3.30.200.20">
    <property type="entry name" value="Phosphorylase Kinase, domain 1"/>
    <property type="match status" value="2"/>
</dbReference>
<keyword evidence="1" id="KW-0723">Serine/threonine-protein kinase</keyword>
<dbReference type="FunFam" id="3.30.200.20:FF:000166">
    <property type="entry name" value="Mitogen-activated protein kinase"/>
    <property type="match status" value="1"/>
</dbReference>
<keyword evidence="10" id="KW-1185">Reference proteome</keyword>
<dbReference type="EnsemblMetazoa" id="XM_038017972.1">
    <property type="protein sequence ID" value="XP_037873900.1"/>
    <property type="gene ID" value="LOC101741529"/>
</dbReference>
<dbReference type="AlphaFoldDB" id="A0A8R2R126"/>
<feature type="domain" description="Protein kinase" evidence="8">
    <location>
        <begin position="1"/>
        <end position="264"/>
    </location>
</feature>
<keyword evidence="4" id="KW-0418">Kinase</keyword>
<dbReference type="InterPro" id="IPR050117">
    <property type="entry name" value="MAPK"/>
</dbReference>
<reference evidence="9" key="2">
    <citation type="submission" date="2022-06" db="UniProtKB">
        <authorList>
            <consortium name="EnsemblMetazoa"/>
        </authorList>
    </citation>
    <scope>IDENTIFICATION</scope>
    <source>
        <strain evidence="9">p50T (Dazao)</strain>
    </source>
</reference>
<dbReference type="FunFam" id="1.10.510.10:FF:000624">
    <property type="entry name" value="Mitogen-activated protein kinase"/>
    <property type="match status" value="1"/>
</dbReference>
<organism evidence="9 10">
    <name type="scientific">Bombyx mori</name>
    <name type="common">Silk moth</name>
    <dbReference type="NCBI Taxonomy" id="7091"/>
    <lineage>
        <taxon>Eukaryota</taxon>
        <taxon>Metazoa</taxon>
        <taxon>Ecdysozoa</taxon>
        <taxon>Arthropoda</taxon>
        <taxon>Hexapoda</taxon>
        <taxon>Insecta</taxon>
        <taxon>Pterygota</taxon>
        <taxon>Neoptera</taxon>
        <taxon>Endopterygota</taxon>
        <taxon>Lepidoptera</taxon>
        <taxon>Glossata</taxon>
        <taxon>Ditrysia</taxon>
        <taxon>Bombycoidea</taxon>
        <taxon>Bombycidae</taxon>
        <taxon>Bombycinae</taxon>
        <taxon>Bombyx</taxon>
    </lineage>
</organism>
<feature type="compositionally biased region" description="Basic and acidic residues" evidence="7">
    <location>
        <begin position="1"/>
        <end position="12"/>
    </location>
</feature>
<evidence type="ECO:0000256" key="7">
    <source>
        <dbReference type="SAM" id="MobiDB-lite"/>
    </source>
</evidence>
<dbReference type="SUPFAM" id="SSF56112">
    <property type="entry name" value="Protein kinase-like (PK-like)"/>
    <property type="match status" value="1"/>
</dbReference>
<dbReference type="Proteomes" id="UP000005204">
    <property type="component" value="Unassembled WGS sequence"/>
</dbReference>